<dbReference type="PROSITE" id="PS51839">
    <property type="entry name" value="4FE4S_HC3"/>
    <property type="match status" value="1"/>
</dbReference>
<evidence type="ECO:0000259" key="16">
    <source>
        <dbReference type="PROSITE" id="PS51669"/>
    </source>
</evidence>
<dbReference type="Gene3D" id="3.30.70.20">
    <property type="match status" value="1"/>
</dbReference>
<evidence type="ECO:0000259" key="17">
    <source>
        <dbReference type="PROSITE" id="PS51839"/>
    </source>
</evidence>
<keyword evidence="11" id="KW-0520">NAD</keyword>
<dbReference type="InterPro" id="IPR019574">
    <property type="entry name" value="NADH_UbQ_OxRdtase_Gsu_4Fe4S-bd"/>
</dbReference>
<gene>
    <name evidence="18" type="ordered locus">PERMA_1641</name>
</gene>
<dbReference type="GO" id="GO:0016020">
    <property type="term" value="C:membrane"/>
    <property type="evidence" value="ECO:0007669"/>
    <property type="project" value="UniProtKB-SubCell"/>
</dbReference>
<evidence type="ECO:0000256" key="9">
    <source>
        <dbReference type="ARBA" id="ARBA00023004"/>
    </source>
</evidence>
<dbReference type="Pfam" id="PF13510">
    <property type="entry name" value="Fer2_4"/>
    <property type="match status" value="1"/>
</dbReference>
<dbReference type="InterPro" id="IPR017896">
    <property type="entry name" value="4Fe4S_Fe-S-bd"/>
</dbReference>
<evidence type="ECO:0000256" key="2">
    <source>
        <dbReference type="ARBA" id="ARBA00004370"/>
    </source>
</evidence>
<dbReference type="CDD" id="cd00207">
    <property type="entry name" value="fer2"/>
    <property type="match status" value="1"/>
</dbReference>
<feature type="domain" description="4Fe-4S ferredoxin-type" evidence="15">
    <location>
        <begin position="185"/>
        <end position="214"/>
    </location>
</feature>
<dbReference type="SUPFAM" id="SSF54292">
    <property type="entry name" value="2Fe-2S ferredoxin-like"/>
    <property type="match status" value="1"/>
</dbReference>
<keyword evidence="19" id="KW-1185">Reference proteome</keyword>
<dbReference type="GO" id="GO:0051539">
    <property type="term" value="F:4 iron, 4 sulfur cluster binding"/>
    <property type="evidence" value="ECO:0007669"/>
    <property type="project" value="UniProtKB-KW"/>
</dbReference>
<evidence type="ECO:0000256" key="4">
    <source>
        <dbReference type="ARBA" id="ARBA00022485"/>
    </source>
</evidence>
<dbReference type="InterPro" id="IPR050157">
    <property type="entry name" value="PSI_iron-sulfur_center"/>
</dbReference>
<sequence>MKNVKVVIDGVQLEVPENTTVLEAAKKINKIIPTFCYHPKLPVYGGCRMCLVYDKKWKTTIIACGTKVYDGMEIETENEEVKKDRKFILEMLFTRHPLDCPVCDKAGECDLQNWGTYYGPQINNTPFTPFDKIRPEEDWESDYFEFISNRCVLCLRCVSVCKNVVGADALFQEERGFETVISPDKKPMDTESRCEFCGLCVDICPVGAIIFKPFKFKTRAWLLKETVSYCGMCSLNCPVSIDHDGRKIYRIRSTADLDICSGAYLGYDISDKNRLKGGLLKGSHIPLEEAVEKTAGIINSSPLETAIIVSPYSGNHSLEVVNKIAERAGVKVSSSVTLTLIPVLDGFGETAGKKYEIPDEKELIDAELVVIVGNDITGTNPVLSYYFHKLNFEGKEIGRDKQIIYIGEKAERINKYFPQIIQSENEKALKKLEDISFNKKTAVIYSTSSLKGKKAFEAGKILGRISKKDDVSVFIIPPERNAYGVYHKIKRLIYLPEIFKGIEDGKIKNLVVIGEDLLEHIDDEYMNTILSRLENIITVTPFEDGLALSSHIALGSSLWMEEEEEVCGIKGDVKTKSSITSIQEKDVLNMIYEKLSYTPVAVRDKEEDTVYYDCEYFINPEIEIWDFGYFSKRSDNLMNLKLKNALKERMIKE</sequence>
<evidence type="ECO:0000256" key="10">
    <source>
        <dbReference type="ARBA" id="ARBA00023014"/>
    </source>
</evidence>
<dbReference type="EMBL" id="CP001230">
    <property type="protein sequence ID" value="ACO03580.1"/>
    <property type="molecule type" value="Genomic_DNA"/>
</dbReference>
<dbReference type="InterPro" id="IPR000283">
    <property type="entry name" value="NADH_UbQ_OxRdtase_75kDa_su_CS"/>
</dbReference>
<dbReference type="GO" id="GO:0008137">
    <property type="term" value="F:NADH dehydrogenase (ubiquinone) activity"/>
    <property type="evidence" value="ECO:0007669"/>
    <property type="project" value="InterPro"/>
</dbReference>
<protein>
    <submittedName>
        <fullName evidence="18">NADH dehydrogenase i chain g</fullName>
    </submittedName>
</protein>
<dbReference type="PANTHER" id="PTHR24960">
    <property type="entry name" value="PHOTOSYSTEM I IRON-SULFUR CENTER-RELATED"/>
    <property type="match status" value="1"/>
</dbReference>
<evidence type="ECO:0000256" key="3">
    <source>
        <dbReference type="ARBA" id="ARBA00005404"/>
    </source>
</evidence>
<comment type="cofactor">
    <cofactor evidence="1">
        <name>[4Fe-4S] cluster</name>
        <dbReference type="ChEBI" id="CHEBI:49883"/>
    </cofactor>
</comment>
<dbReference type="InterPro" id="IPR001041">
    <property type="entry name" value="2Fe-2S_ferredoxin-type"/>
</dbReference>
<reference evidence="18 19" key="1">
    <citation type="journal article" date="2009" name="J. Bacteriol.">
        <title>Complete and draft genome sequences of six members of the Aquificales.</title>
        <authorList>
            <person name="Reysenbach A.L."/>
            <person name="Hamamura N."/>
            <person name="Podar M."/>
            <person name="Griffiths E."/>
            <person name="Ferreira S."/>
            <person name="Hochstein R."/>
            <person name="Heidelberg J."/>
            <person name="Johnson J."/>
            <person name="Mead D."/>
            <person name="Pohorille A."/>
            <person name="Sarmiento M."/>
            <person name="Schweighofer K."/>
            <person name="Seshadri R."/>
            <person name="Voytek M.A."/>
        </authorList>
    </citation>
    <scope>NUCLEOTIDE SEQUENCE [LARGE SCALE GENOMIC DNA]</scope>
    <source>
        <strain evidence="19">DSM 14350 / EX-H1</strain>
    </source>
</reference>
<dbReference type="FunFam" id="3.10.20.740:FF:000004">
    <property type="entry name" value="NADH-quinone oxidoreductase"/>
    <property type="match status" value="1"/>
</dbReference>
<evidence type="ECO:0000256" key="5">
    <source>
        <dbReference type="ARBA" id="ARBA00022714"/>
    </source>
</evidence>
<comment type="subcellular location">
    <subcellularLocation>
        <location evidence="2">Membrane</location>
    </subcellularLocation>
</comment>
<dbReference type="PROSITE" id="PS51085">
    <property type="entry name" value="2FE2S_FER_2"/>
    <property type="match status" value="1"/>
</dbReference>
<keyword evidence="7" id="KW-0677">Repeat</keyword>
<evidence type="ECO:0000256" key="12">
    <source>
        <dbReference type="ARBA" id="ARBA00023136"/>
    </source>
</evidence>
<keyword evidence="9" id="KW-0408">Iron</keyword>
<dbReference type="InterPro" id="IPR006963">
    <property type="entry name" value="Mopterin_OxRdtase_4Fe-4S_dom"/>
</dbReference>
<accession>C0QRW1</accession>
<name>C0QRW1_PERMH</name>
<feature type="domain" description="4Fe-4S His(Cys)3-ligated-type" evidence="17">
    <location>
        <begin position="80"/>
        <end position="119"/>
    </location>
</feature>
<dbReference type="Pfam" id="PF10588">
    <property type="entry name" value="NADH-G_4Fe-4S_3"/>
    <property type="match status" value="1"/>
</dbReference>
<keyword evidence="12" id="KW-0472">Membrane</keyword>
<evidence type="ECO:0000256" key="11">
    <source>
        <dbReference type="ARBA" id="ARBA00023027"/>
    </source>
</evidence>
<dbReference type="SUPFAM" id="SSF54862">
    <property type="entry name" value="4Fe-4S ferredoxins"/>
    <property type="match status" value="1"/>
</dbReference>
<evidence type="ECO:0000256" key="1">
    <source>
        <dbReference type="ARBA" id="ARBA00001966"/>
    </source>
</evidence>
<dbReference type="PROSITE" id="PS00641">
    <property type="entry name" value="COMPLEX1_75K_1"/>
    <property type="match status" value="1"/>
</dbReference>
<proteinExistence type="inferred from homology"/>
<dbReference type="HOGENOM" id="CLU_000422_4_0_0"/>
<evidence type="ECO:0000313" key="19">
    <source>
        <dbReference type="Proteomes" id="UP000001366"/>
    </source>
</evidence>
<keyword evidence="5" id="KW-0001">2Fe-2S</keyword>
<dbReference type="KEGG" id="pmx:PERMA_1641"/>
<evidence type="ECO:0000256" key="6">
    <source>
        <dbReference type="ARBA" id="ARBA00022723"/>
    </source>
</evidence>
<keyword evidence="10" id="KW-0411">Iron-sulfur</keyword>
<dbReference type="PROSITE" id="PS51669">
    <property type="entry name" value="4FE4S_MOW_BIS_MGD"/>
    <property type="match status" value="1"/>
</dbReference>
<evidence type="ECO:0000313" key="18">
    <source>
        <dbReference type="EMBL" id="ACO03580.1"/>
    </source>
</evidence>
<dbReference type="FunFam" id="3.30.70.20:FF:000035">
    <property type="entry name" value="Iron hydrogenase 1"/>
    <property type="match status" value="1"/>
</dbReference>
<dbReference type="PROSITE" id="PS51379">
    <property type="entry name" value="4FE4S_FER_2"/>
    <property type="match status" value="1"/>
</dbReference>
<dbReference type="PANTHER" id="PTHR24960:SF84">
    <property type="entry name" value="HYDROGENASE SUBUNIT"/>
    <property type="match status" value="1"/>
</dbReference>
<evidence type="ECO:0000256" key="13">
    <source>
        <dbReference type="ARBA" id="ARBA00034078"/>
    </source>
</evidence>
<comment type="similarity">
    <text evidence="3">Belongs to the complex I 75 kDa subunit family.</text>
</comment>
<dbReference type="GO" id="GO:0046872">
    <property type="term" value="F:metal ion binding"/>
    <property type="evidence" value="ECO:0007669"/>
    <property type="project" value="UniProtKB-KW"/>
</dbReference>
<comment type="cofactor">
    <cofactor evidence="13">
        <name>[2Fe-2S] cluster</name>
        <dbReference type="ChEBI" id="CHEBI:190135"/>
    </cofactor>
</comment>
<keyword evidence="4" id="KW-0004">4Fe-4S</keyword>
<dbReference type="InterPro" id="IPR054351">
    <property type="entry name" value="NADH_UbQ_OxRdtase_ferredoxin"/>
</dbReference>
<dbReference type="SMART" id="SM00929">
    <property type="entry name" value="NADH-G_4Fe-4S_3"/>
    <property type="match status" value="1"/>
</dbReference>
<dbReference type="Pfam" id="PF22117">
    <property type="entry name" value="Fer4_Nqo3"/>
    <property type="match status" value="1"/>
</dbReference>
<dbReference type="eggNOG" id="COG1034">
    <property type="taxonomic scope" value="Bacteria"/>
</dbReference>
<dbReference type="SUPFAM" id="SSF53706">
    <property type="entry name" value="Formate dehydrogenase/DMSO reductase, domains 1-3"/>
    <property type="match status" value="1"/>
</dbReference>
<keyword evidence="6" id="KW-0479">Metal-binding</keyword>
<feature type="domain" description="2Fe-2S ferredoxin-type" evidence="14">
    <location>
        <begin position="2"/>
        <end position="80"/>
    </location>
</feature>
<evidence type="ECO:0000259" key="14">
    <source>
        <dbReference type="PROSITE" id="PS51085"/>
    </source>
</evidence>
<evidence type="ECO:0000256" key="7">
    <source>
        <dbReference type="ARBA" id="ARBA00022737"/>
    </source>
</evidence>
<dbReference type="GO" id="GO:0042773">
    <property type="term" value="P:ATP synthesis coupled electron transport"/>
    <property type="evidence" value="ECO:0007669"/>
    <property type="project" value="InterPro"/>
</dbReference>
<dbReference type="GO" id="GO:0051537">
    <property type="term" value="F:2 iron, 2 sulfur cluster binding"/>
    <property type="evidence" value="ECO:0007669"/>
    <property type="project" value="UniProtKB-KW"/>
</dbReference>
<feature type="domain" description="4Fe-4S Mo/W bis-MGD-type" evidence="16">
    <location>
        <begin position="223"/>
        <end position="284"/>
    </location>
</feature>
<organism evidence="18 19">
    <name type="scientific">Persephonella marina (strain DSM 14350 / EX-H1)</name>
    <dbReference type="NCBI Taxonomy" id="123214"/>
    <lineage>
        <taxon>Bacteria</taxon>
        <taxon>Pseudomonadati</taxon>
        <taxon>Aquificota</taxon>
        <taxon>Aquificia</taxon>
        <taxon>Aquificales</taxon>
        <taxon>Hydrogenothermaceae</taxon>
        <taxon>Persephonella</taxon>
    </lineage>
</organism>
<evidence type="ECO:0000259" key="15">
    <source>
        <dbReference type="PROSITE" id="PS51379"/>
    </source>
</evidence>
<dbReference type="STRING" id="123214.PERMA_1641"/>
<dbReference type="AlphaFoldDB" id="C0QRW1"/>
<dbReference type="OrthoDB" id="9803192at2"/>
<dbReference type="Gene3D" id="3.10.20.740">
    <property type="match status" value="1"/>
</dbReference>
<keyword evidence="8" id="KW-1278">Translocase</keyword>
<dbReference type="RefSeq" id="WP_012675819.1">
    <property type="nucleotide sequence ID" value="NC_012440.1"/>
</dbReference>
<dbReference type="PROSITE" id="PS00198">
    <property type="entry name" value="4FE4S_FER_1"/>
    <property type="match status" value="1"/>
</dbReference>
<evidence type="ECO:0000256" key="8">
    <source>
        <dbReference type="ARBA" id="ARBA00022967"/>
    </source>
</evidence>
<dbReference type="PaxDb" id="123214-PERMA_1641"/>
<dbReference type="GO" id="GO:0016491">
    <property type="term" value="F:oxidoreductase activity"/>
    <property type="evidence" value="ECO:0007669"/>
    <property type="project" value="InterPro"/>
</dbReference>
<dbReference type="Proteomes" id="UP000001366">
    <property type="component" value="Chromosome"/>
</dbReference>
<dbReference type="InterPro" id="IPR036010">
    <property type="entry name" value="2Fe-2S_ferredoxin-like_sf"/>
</dbReference>
<dbReference type="InterPro" id="IPR017900">
    <property type="entry name" value="4Fe4S_Fe_S_CS"/>
</dbReference>